<protein>
    <submittedName>
        <fullName evidence="2">Uncharacterized protein</fullName>
    </submittedName>
</protein>
<gene>
    <name evidence="2" type="ORF">EVOR1521_LOCUS28690</name>
</gene>
<dbReference type="Gene3D" id="3.40.50.300">
    <property type="entry name" value="P-loop containing nucleotide triphosphate hydrolases"/>
    <property type="match status" value="1"/>
</dbReference>
<evidence type="ECO:0000313" key="3">
    <source>
        <dbReference type="Proteomes" id="UP001178507"/>
    </source>
</evidence>
<dbReference type="AlphaFoldDB" id="A0AA36JIG4"/>
<comment type="caution">
    <text evidence="2">The sequence shown here is derived from an EMBL/GenBank/DDBJ whole genome shotgun (WGS) entry which is preliminary data.</text>
</comment>
<feature type="region of interest" description="Disordered" evidence="1">
    <location>
        <begin position="51"/>
        <end position="77"/>
    </location>
</feature>
<evidence type="ECO:0000313" key="2">
    <source>
        <dbReference type="EMBL" id="CAJ1406833.1"/>
    </source>
</evidence>
<dbReference type="InterPro" id="IPR031322">
    <property type="entry name" value="Shikimate/glucono_kinase"/>
</dbReference>
<evidence type="ECO:0000256" key="1">
    <source>
        <dbReference type="SAM" id="MobiDB-lite"/>
    </source>
</evidence>
<organism evidence="2 3">
    <name type="scientific">Effrenium voratum</name>
    <dbReference type="NCBI Taxonomy" id="2562239"/>
    <lineage>
        <taxon>Eukaryota</taxon>
        <taxon>Sar</taxon>
        <taxon>Alveolata</taxon>
        <taxon>Dinophyceae</taxon>
        <taxon>Suessiales</taxon>
        <taxon>Symbiodiniaceae</taxon>
        <taxon>Effrenium</taxon>
    </lineage>
</organism>
<dbReference type="EMBL" id="CAUJNA010003649">
    <property type="protein sequence ID" value="CAJ1406833.1"/>
    <property type="molecule type" value="Genomic_DNA"/>
</dbReference>
<keyword evidence="3" id="KW-1185">Reference proteome</keyword>
<dbReference type="InterPro" id="IPR027417">
    <property type="entry name" value="P-loop_NTPase"/>
</dbReference>
<accession>A0AA36JIG4</accession>
<reference evidence="2" key="1">
    <citation type="submission" date="2023-08" db="EMBL/GenBank/DDBJ databases">
        <authorList>
            <person name="Chen Y."/>
            <person name="Shah S."/>
            <person name="Dougan E. K."/>
            <person name="Thang M."/>
            <person name="Chan C."/>
        </authorList>
    </citation>
    <scope>NUCLEOTIDE SEQUENCE</scope>
</reference>
<name>A0AA36JIG4_9DINO</name>
<proteinExistence type="predicted"/>
<dbReference type="Proteomes" id="UP001178507">
    <property type="component" value="Unassembled WGS sequence"/>
</dbReference>
<dbReference type="Pfam" id="PF01202">
    <property type="entry name" value="SKI"/>
    <property type="match status" value="1"/>
</dbReference>
<sequence length="379" mass="42503">MAGAMARRYSWPLAELVVVLASFSLLCLPRGFLSSRPASLRSDVHSFISWRHPQKERGPEPMRLGPRGGSDPVNNVSPEIAEAGRKYAQRYEDIMMSGRQLWQQMLKKEEIPKKIYFIGTNGNTGNLIAEALMDGLAYTPAPDGTLFLRRKPGQEYPKLVYYLVNSDNELAAKAPKSAVDLYIEDPKEYREIETTVLKEFQALENKDVPAGIVVGESAVDVPENVEIMKTGLVVWIDVGAEFAWSKTQMRPKPGGGLFIPFERVRPPVWCIANGWDGDIDDGEAKQEYAETLEKYSNKYEDIAQIRLRADVPGVEENQYWGAERLVKAIAEFYGLNTEGASVEEEVLERDLEKFLEGARLSKYLQVALDWSCAQGSTLS</sequence>